<evidence type="ECO:0000313" key="9">
    <source>
        <dbReference type="Proteomes" id="UP000591131"/>
    </source>
</evidence>
<dbReference type="AlphaFoldDB" id="A0A7J6MGD0"/>
<dbReference type="Gene3D" id="3.40.462.20">
    <property type="match status" value="1"/>
</dbReference>
<keyword evidence="5" id="KW-0560">Oxidoreductase</keyword>
<comment type="caution">
    <text evidence="8">The sequence shown here is derived from an EMBL/GenBank/DDBJ whole genome shotgun (WGS) entry which is preliminary data.</text>
</comment>
<dbReference type="InterPro" id="IPR016169">
    <property type="entry name" value="FAD-bd_PCMH_sub2"/>
</dbReference>
<evidence type="ECO:0000259" key="7">
    <source>
        <dbReference type="PROSITE" id="PS51387"/>
    </source>
</evidence>
<gene>
    <name evidence="8" type="ORF">FOL47_002272</name>
</gene>
<evidence type="ECO:0000256" key="1">
    <source>
        <dbReference type="ARBA" id="ARBA00001974"/>
    </source>
</evidence>
<dbReference type="Proteomes" id="UP000591131">
    <property type="component" value="Unassembled WGS sequence"/>
</dbReference>
<organism evidence="8 9">
    <name type="scientific">Perkinsus chesapeaki</name>
    <name type="common">Clam parasite</name>
    <name type="synonym">Perkinsus andrewsi</name>
    <dbReference type="NCBI Taxonomy" id="330153"/>
    <lineage>
        <taxon>Eukaryota</taxon>
        <taxon>Sar</taxon>
        <taxon>Alveolata</taxon>
        <taxon>Perkinsozoa</taxon>
        <taxon>Perkinsea</taxon>
        <taxon>Perkinsida</taxon>
        <taxon>Perkinsidae</taxon>
        <taxon>Perkinsus</taxon>
    </lineage>
</organism>
<dbReference type="InterPro" id="IPR016166">
    <property type="entry name" value="FAD-bd_PCMH"/>
</dbReference>
<proteinExistence type="inferred from homology"/>
<protein>
    <recommendedName>
        <fullName evidence="7">FAD-binding PCMH-type domain-containing protein</fullName>
    </recommendedName>
</protein>
<evidence type="ECO:0000256" key="5">
    <source>
        <dbReference type="ARBA" id="ARBA00023002"/>
    </source>
</evidence>
<dbReference type="OrthoDB" id="439471at2759"/>
<dbReference type="GO" id="GO:0071949">
    <property type="term" value="F:FAD binding"/>
    <property type="evidence" value="ECO:0007669"/>
    <property type="project" value="InterPro"/>
</dbReference>
<sequence length="568" mass="63030">MQQRAWAHFHRKLFRLAVMILNYSIFLFATRYLAYGCLAYGRDPLAEAIAELQKELPENATITKGIPDPFFNIFGSSYNITPAAMVIPENATQVVSALTICHKYNVPVAVRSGAGHSYIGQSTINNSIVLSLQLLKDFKVDLVDNEYIAKLGGGLDLLEVYTFMAYHDPPLGFAGGFSPSTGIGGFISGGGHGTMSSKYGIAVDRTIAADVVIFDNSIEAFKVVHATTTNEYADLMFAIRGGMGGNYGVVTNFYYKAFIANKVLYSSGSLDHCVLSEYVRHAKAFADFMQSGTTPSEFSARLILGYWAQSPPECVHVYTSLCFCDDTSGDCSRCRNITEKFRRRTGIINSTGVFPDMKEMSLVEAQWSDIWGCASTFPPAGIPATPPEDTEKAAAACRAIEAHGTRWMAAHYYYPAVLGTQAMTKIVDPIFTPSCASSGCFIYVLPYRREMLKEPSDCSPTEKCTAFDHRQQGFSIEHGIQLQTGEDPSKTARPWLGEFSSAIEPYTTNTKYQNYLEDTMTREEWIPRYFPHVGTYKRLQDVKCKYNAIDMFDFSRISNFTIRCSSTS</sequence>
<comment type="cofactor">
    <cofactor evidence="1">
        <name>FAD</name>
        <dbReference type="ChEBI" id="CHEBI:57692"/>
    </cofactor>
</comment>
<evidence type="ECO:0000256" key="3">
    <source>
        <dbReference type="ARBA" id="ARBA00022630"/>
    </source>
</evidence>
<name>A0A7J6MGD0_PERCH</name>
<dbReference type="Pfam" id="PF01565">
    <property type="entry name" value="FAD_binding_4"/>
    <property type="match status" value="1"/>
</dbReference>
<reference evidence="8 9" key="1">
    <citation type="submission" date="2020-04" db="EMBL/GenBank/DDBJ databases">
        <title>Perkinsus chesapeaki whole genome sequence.</title>
        <authorList>
            <person name="Bogema D.R."/>
        </authorList>
    </citation>
    <scope>NUCLEOTIDE SEQUENCE [LARGE SCALE GENOMIC DNA]</scope>
    <source>
        <strain evidence="8">ATCC PRA-425</strain>
    </source>
</reference>
<dbReference type="PANTHER" id="PTHR42973:SF39">
    <property type="entry name" value="FAD-BINDING PCMH-TYPE DOMAIN-CONTAINING PROTEIN"/>
    <property type="match status" value="1"/>
</dbReference>
<keyword evidence="4" id="KW-0274">FAD</keyword>
<keyword evidence="6" id="KW-1133">Transmembrane helix</keyword>
<dbReference type="PANTHER" id="PTHR42973">
    <property type="entry name" value="BINDING OXIDOREDUCTASE, PUTATIVE (AFU_ORTHOLOGUE AFUA_1G17690)-RELATED"/>
    <property type="match status" value="1"/>
</dbReference>
<dbReference type="Gene3D" id="3.30.465.10">
    <property type="match status" value="1"/>
</dbReference>
<dbReference type="InterPro" id="IPR050416">
    <property type="entry name" value="FAD-linked_Oxidoreductase"/>
</dbReference>
<feature type="transmembrane region" description="Helical" evidence="6">
    <location>
        <begin position="12"/>
        <end position="34"/>
    </location>
</feature>
<comment type="similarity">
    <text evidence="2">Belongs to the oxygen-dependent FAD-linked oxidoreductase family.</text>
</comment>
<keyword evidence="6" id="KW-0472">Membrane</keyword>
<dbReference type="InterPro" id="IPR036318">
    <property type="entry name" value="FAD-bd_PCMH-like_sf"/>
</dbReference>
<accession>A0A7J6MGD0</accession>
<dbReference type="EMBL" id="JAAPAO010000160">
    <property type="protein sequence ID" value="KAF4670041.1"/>
    <property type="molecule type" value="Genomic_DNA"/>
</dbReference>
<dbReference type="InterPro" id="IPR006094">
    <property type="entry name" value="Oxid_FAD_bind_N"/>
</dbReference>
<keyword evidence="6" id="KW-0812">Transmembrane</keyword>
<dbReference type="PROSITE" id="PS51387">
    <property type="entry name" value="FAD_PCMH"/>
    <property type="match status" value="1"/>
</dbReference>
<evidence type="ECO:0000256" key="6">
    <source>
        <dbReference type="SAM" id="Phobius"/>
    </source>
</evidence>
<evidence type="ECO:0000256" key="4">
    <source>
        <dbReference type="ARBA" id="ARBA00022827"/>
    </source>
</evidence>
<feature type="domain" description="FAD-binding PCMH-type" evidence="7">
    <location>
        <begin position="78"/>
        <end position="260"/>
    </location>
</feature>
<keyword evidence="9" id="KW-1185">Reference proteome</keyword>
<dbReference type="SUPFAM" id="SSF56176">
    <property type="entry name" value="FAD-binding/transporter-associated domain-like"/>
    <property type="match status" value="1"/>
</dbReference>
<evidence type="ECO:0000256" key="2">
    <source>
        <dbReference type="ARBA" id="ARBA00005466"/>
    </source>
</evidence>
<keyword evidence="3" id="KW-0285">Flavoprotein</keyword>
<evidence type="ECO:0000313" key="8">
    <source>
        <dbReference type="EMBL" id="KAF4670041.1"/>
    </source>
</evidence>
<dbReference type="GO" id="GO:0016491">
    <property type="term" value="F:oxidoreductase activity"/>
    <property type="evidence" value="ECO:0007669"/>
    <property type="project" value="UniProtKB-KW"/>
</dbReference>